<proteinExistence type="predicted"/>
<gene>
    <name evidence="2" type="ORF">METZ01_LOCUS327385</name>
</gene>
<dbReference type="AlphaFoldDB" id="A0A382PRD0"/>
<protein>
    <submittedName>
        <fullName evidence="2">Uncharacterized protein</fullName>
    </submittedName>
</protein>
<sequence length="232" mass="27156">MDIIQTYARQSSTNLNAKAVRFDIAQELSRETGVSIYAMVHHSLDYARIMMALHRVVVGDWRTPKRDVTAYQKWVTQQYKQELPQYFGSQDSARLTLYNELEEANKRINAINSELMTVIDKANNARRDYYNYLYHHDREKWLVLDPVISVHPDSVIFEAFSIDESSYARVTVPNENLDVIGDMIYGTTNIDFSRDLVKEFKRVRNYRPAWIKVERDAVELSTNLHSVVEKKI</sequence>
<keyword evidence="1" id="KW-0175">Coiled coil</keyword>
<evidence type="ECO:0000256" key="1">
    <source>
        <dbReference type="SAM" id="Coils"/>
    </source>
</evidence>
<feature type="coiled-coil region" evidence="1">
    <location>
        <begin position="94"/>
        <end position="121"/>
    </location>
</feature>
<dbReference type="EMBL" id="UINC01108435">
    <property type="protein sequence ID" value="SVC74531.1"/>
    <property type="molecule type" value="Genomic_DNA"/>
</dbReference>
<feature type="non-terminal residue" evidence="2">
    <location>
        <position position="232"/>
    </location>
</feature>
<evidence type="ECO:0000313" key="2">
    <source>
        <dbReference type="EMBL" id="SVC74531.1"/>
    </source>
</evidence>
<name>A0A382PRD0_9ZZZZ</name>
<organism evidence="2">
    <name type="scientific">marine metagenome</name>
    <dbReference type="NCBI Taxonomy" id="408172"/>
    <lineage>
        <taxon>unclassified sequences</taxon>
        <taxon>metagenomes</taxon>
        <taxon>ecological metagenomes</taxon>
    </lineage>
</organism>
<reference evidence="2" key="1">
    <citation type="submission" date="2018-05" db="EMBL/GenBank/DDBJ databases">
        <authorList>
            <person name="Lanie J.A."/>
            <person name="Ng W.-L."/>
            <person name="Kazmierczak K.M."/>
            <person name="Andrzejewski T.M."/>
            <person name="Davidsen T.M."/>
            <person name="Wayne K.J."/>
            <person name="Tettelin H."/>
            <person name="Glass J.I."/>
            <person name="Rusch D."/>
            <person name="Podicherti R."/>
            <person name="Tsui H.-C.T."/>
            <person name="Winkler M.E."/>
        </authorList>
    </citation>
    <scope>NUCLEOTIDE SEQUENCE</scope>
</reference>
<accession>A0A382PRD0</accession>